<feature type="compositionally biased region" description="Polar residues" evidence="1">
    <location>
        <begin position="18"/>
        <end position="28"/>
    </location>
</feature>
<gene>
    <name evidence="4" type="ORF">E3N88_21796</name>
</gene>
<comment type="caution">
    <text evidence="4">The sequence shown here is derived from an EMBL/GenBank/DDBJ whole genome shotgun (WGS) entry which is preliminary data.</text>
</comment>
<feature type="region of interest" description="Disordered" evidence="1">
    <location>
        <begin position="1"/>
        <end position="28"/>
    </location>
</feature>
<evidence type="ECO:0000313" key="4">
    <source>
        <dbReference type="EMBL" id="KAD4584195.1"/>
    </source>
</evidence>
<evidence type="ECO:0000313" key="5">
    <source>
        <dbReference type="Proteomes" id="UP000326396"/>
    </source>
</evidence>
<keyword evidence="5" id="KW-1185">Reference proteome</keyword>
<reference evidence="4 5" key="1">
    <citation type="submission" date="2019-05" db="EMBL/GenBank/DDBJ databases">
        <title>Mikania micrantha, genome provides insights into the molecular mechanism of rapid growth.</title>
        <authorList>
            <person name="Liu B."/>
        </authorList>
    </citation>
    <scope>NUCLEOTIDE SEQUENCE [LARGE SCALE GENOMIC DNA]</scope>
    <source>
        <strain evidence="4">NLD-2019</strain>
        <tissue evidence="4">Leaf</tissue>
    </source>
</reference>
<dbReference type="OrthoDB" id="605328at2759"/>
<accession>A0A5N6NB59</accession>
<name>A0A5N6NB59_9ASTR</name>
<dbReference type="AlphaFoldDB" id="A0A5N6NB59"/>
<evidence type="ECO:0000256" key="1">
    <source>
        <dbReference type="SAM" id="MobiDB-lite"/>
    </source>
</evidence>
<sequence>MNPNMVNKRPKIKKNQTTHETNCISEPTGSGALVGSNDDLLTEILLRLPVASVLRFKSVSKHWKSLLSHQHFTLLFDNVPVSPGFFVRDLYVPFDVENKTPPPFRSLNFYPDRCGIKIVQSCNGLLLCCSHRGKEHTRKYYVFNPTTKQYAVIPSVIGGPDASKTIRFMGLAFRRTGCVHYKVVCFRNEKHNKKRFQIQIYSSETEKWRISQESFSVSDSLSFGPGVYSKGTMHWIPNFFDLVCFKIDVEQVQKMLLPERASSSWGSRPLYFGESRGHLHLVEAARHENPLQVNVYELMSDYSGWFIKYRVELDDLPTAYPDMVYSNRDPSNYLFEVFDVLRGDEEEESTFVVVRIPEKIMRYDVVNKSFEKMIDLPGLLCYRRICYTNVHRYSQILSSFRG</sequence>
<dbReference type="InterPro" id="IPR017451">
    <property type="entry name" value="F-box-assoc_interact_dom"/>
</dbReference>
<dbReference type="PANTHER" id="PTHR35546">
    <property type="entry name" value="F-BOX PROTEIN INTERACTION DOMAIN PROTEIN-RELATED"/>
    <property type="match status" value="1"/>
</dbReference>
<protein>
    <submittedName>
        <fullName evidence="4">Uncharacterized protein</fullName>
    </submittedName>
</protein>
<dbReference type="InterPro" id="IPR006527">
    <property type="entry name" value="F-box-assoc_dom_typ1"/>
</dbReference>
<dbReference type="InterPro" id="IPR036047">
    <property type="entry name" value="F-box-like_dom_sf"/>
</dbReference>
<dbReference type="CDD" id="cd22157">
    <property type="entry name" value="F-box_AtFBW1-like"/>
    <property type="match status" value="1"/>
</dbReference>
<feature type="domain" description="F-box associated beta-propeller type 1" evidence="3">
    <location>
        <begin position="114"/>
        <end position="257"/>
    </location>
</feature>
<dbReference type="Proteomes" id="UP000326396">
    <property type="component" value="Linkage Group LG2"/>
</dbReference>
<dbReference type="Pfam" id="PF00646">
    <property type="entry name" value="F-box"/>
    <property type="match status" value="1"/>
</dbReference>
<evidence type="ECO:0000259" key="2">
    <source>
        <dbReference type="Pfam" id="PF00646"/>
    </source>
</evidence>
<dbReference type="NCBIfam" id="TIGR01640">
    <property type="entry name" value="F_box_assoc_1"/>
    <property type="match status" value="1"/>
</dbReference>
<evidence type="ECO:0000259" key="3">
    <source>
        <dbReference type="Pfam" id="PF07734"/>
    </source>
</evidence>
<dbReference type="Gene3D" id="1.20.1280.50">
    <property type="match status" value="1"/>
</dbReference>
<dbReference type="SUPFAM" id="SSF81383">
    <property type="entry name" value="F-box domain"/>
    <property type="match status" value="1"/>
</dbReference>
<dbReference type="EMBL" id="SZYD01000012">
    <property type="protein sequence ID" value="KAD4584195.1"/>
    <property type="molecule type" value="Genomic_DNA"/>
</dbReference>
<dbReference type="InterPro" id="IPR001810">
    <property type="entry name" value="F-box_dom"/>
</dbReference>
<proteinExistence type="predicted"/>
<feature type="domain" description="F-box" evidence="2">
    <location>
        <begin position="38"/>
        <end position="73"/>
    </location>
</feature>
<dbReference type="Pfam" id="PF07734">
    <property type="entry name" value="FBA_1"/>
    <property type="match status" value="1"/>
</dbReference>
<dbReference type="PANTHER" id="PTHR35546:SF127">
    <property type="entry name" value="F-BOX DOMAIN-CONTAINING PROTEIN"/>
    <property type="match status" value="1"/>
</dbReference>
<dbReference type="InterPro" id="IPR055290">
    <property type="entry name" value="At3g26010-like"/>
</dbReference>
<organism evidence="4 5">
    <name type="scientific">Mikania micrantha</name>
    <name type="common">bitter vine</name>
    <dbReference type="NCBI Taxonomy" id="192012"/>
    <lineage>
        <taxon>Eukaryota</taxon>
        <taxon>Viridiplantae</taxon>
        <taxon>Streptophyta</taxon>
        <taxon>Embryophyta</taxon>
        <taxon>Tracheophyta</taxon>
        <taxon>Spermatophyta</taxon>
        <taxon>Magnoliopsida</taxon>
        <taxon>eudicotyledons</taxon>
        <taxon>Gunneridae</taxon>
        <taxon>Pentapetalae</taxon>
        <taxon>asterids</taxon>
        <taxon>campanulids</taxon>
        <taxon>Asterales</taxon>
        <taxon>Asteraceae</taxon>
        <taxon>Asteroideae</taxon>
        <taxon>Heliantheae alliance</taxon>
        <taxon>Eupatorieae</taxon>
        <taxon>Mikania</taxon>
    </lineage>
</organism>